<protein>
    <submittedName>
        <fullName evidence="1">Uncharacterized protein</fullName>
    </submittedName>
</protein>
<comment type="caution">
    <text evidence="1">The sequence shown here is derived from an EMBL/GenBank/DDBJ whole genome shotgun (WGS) entry which is preliminary data.</text>
</comment>
<gene>
    <name evidence="1" type="ORF">SAMN04487900_1018</name>
</gene>
<reference evidence="2" key="1">
    <citation type="submission" date="2016-10" db="EMBL/GenBank/DDBJ databases">
        <authorList>
            <person name="de Groot N.N."/>
        </authorList>
    </citation>
    <scope>NUCLEOTIDE SEQUENCE [LARGE SCALE GENOMIC DNA]</scope>
    <source>
        <strain evidence="2">BP1-145</strain>
    </source>
</reference>
<evidence type="ECO:0000313" key="2">
    <source>
        <dbReference type="Proteomes" id="UP000199134"/>
    </source>
</evidence>
<accession>A0A1H0CMS1</accession>
<dbReference type="EMBL" id="FNIW01000001">
    <property type="protein sequence ID" value="SDN59186.1"/>
    <property type="molecule type" value="Genomic_DNA"/>
</dbReference>
<proteinExistence type="predicted"/>
<evidence type="ECO:0000313" key="1">
    <source>
        <dbReference type="EMBL" id="SDN59186.1"/>
    </source>
</evidence>
<organism evidence="1 2">
    <name type="scientific">Prevotella communis</name>
    <dbReference type="NCBI Taxonomy" id="2913614"/>
    <lineage>
        <taxon>Bacteria</taxon>
        <taxon>Pseudomonadati</taxon>
        <taxon>Bacteroidota</taxon>
        <taxon>Bacteroidia</taxon>
        <taxon>Bacteroidales</taxon>
        <taxon>Prevotellaceae</taxon>
        <taxon>Prevotella</taxon>
    </lineage>
</organism>
<dbReference type="RefSeq" id="WP_176756883.1">
    <property type="nucleotide sequence ID" value="NZ_FNIW01000001.1"/>
</dbReference>
<dbReference type="Proteomes" id="UP000199134">
    <property type="component" value="Unassembled WGS sequence"/>
</dbReference>
<sequence>MSNKEIKDFTSKLEAGLQIAEKRMLEEKALRNETIVVSNAEGKIEYLSAKDVLATY</sequence>
<dbReference type="AlphaFoldDB" id="A0A1H0CMS1"/>
<name>A0A1H0CMS1_9BACT</name>